<dbReference type="EMBL" id="JBHTKA010000008">
    <property type="protein sequence ID" value="MFD1001848.1"/>
    <property type="molecule type" value="Genomic_DNA"/>
</dbReference>
<dbReference type="SUPFAM" id="SSF56935">
    <property type="entry name" value="Porins"/>
    <property type="match status" value="1"/>
</dbReference>
<name>A0ABW3K972_9BACT</name>
<evidence type="ECO:0000256" key="7">
    <source>
        <dbReference type="ARBA" id="ARBA00023136"/>
    </source>
</evidence>
<dbReference type="InterPro" id="IPR037066">
    <property type="entry name" value="Plug_dom_sf"/>
</dbReference>
<dbReference type="InterPro" id="IPR000531">
    <property type="entry name" value="Beta-barrel_TonB"/>
</dbReference>
<dbReference type="InterPro" id="IPR012910">
    <property type="entry name" value="Plug_dom"/>
</dbReference>
<evidence type="ECO:0000256" key="10">
    <source>
        <dbReference type="PROSITE-ProRule" id="PRU01360"/>
    </source>
</evidence>
<comment type="similarity">
    <text evidence="10 11">Belongs to the TonB-dependent receptor family.</text>
</comment>
<dbReference type="Gene3D" id="2.170.130.10">
    <property type="entry name" value="TonB-dependent receptor, plug domain"/>
    <property type="match status" value="1"/>
</dbReference>
<evidence type="ECO:0000313" key="16">
    <source>
        <dbReference type="Proteomes" id="UP001597112"/>
    </source>
</evidence>
<reference evidence="16" key="1">
    <citation type="journal article" date="2019" name="Int. J. Syst. Evol. Microbiol.">
        <title>The Global Catalogue of Microorganisms (GCM) 10K type strain sequencing project: providing services to taxonomists for standard genome sequencing and annotation.</title>
        <authorList>
            <consortium name="The Broad Institute Genomics Platform"/>
            <consortium name="The Broad Institute Genome Sequencing Center for Infectious Disease"/>
            <person name="Wu L."/>
            <person name="Ma J."/>
        </authorList>
    </citation>
    <scope>NUCLEOTIDE SEQUENCE [LARGE SCALE GENOMIC DNA]</scope>
    <source>
        <strain evidence="16">CCUG 58938</strain>
    </source>
</reference>
<dbReference type="Proteomes" id="UP001597112">
    <property type="component" value="Unassembled WGS sequence"/>
</dbReference>
<gene>
    <name evidence="15" type="ORF">ACFQ21_21160</name>
</gene>
<comment type="caution">
    <text evidence="15">The sequence shown here is derived from an EMBL/GenBank/DDBJ whole genome shotgun (WGS) entry which is preliminary data.</text>
</comment>
<evidence type="ECO:0000256" key="4">
    <source>
        <dbReference type="ARBA" id="ARBA00022692"/>
    </source>
</evidence>
<evidence type="ECO:0000313" key="15">
    <source>
        <dbReference type="EMBL" id="MFD1001848.1"/>
    </source>
</evidence>
<dbReference type="InterPro" id="IPR036942">
    <property type="entry name" value="Beta-barrel_TonB_sf"/>
</dbReference>
<feature type="chain" id="PRO_5045300084" evidence="12">
    <location>
        <begin position="20"/>
        <end position="720"/>
    </location>
</feature>
<dbReference type="Pfam" id="PF00593">
    <property type="entry name" value="TonB_dep_Rec_b-barrel"/>
    <property type="match status" value="1"/>
</dbReference>
<feature type="domain" description="TonB-dependent receptor plug" evidence="14">
    <location>
        <begin position="52"/>
        <end position="170"/>
    </location>
</feature>
<evidence type="ECO:0000256" key="8">
    <source>
        <dbReference type="ARBA" id="ARBA00023170"/>
    </source>
</evidence>
<dbReference type="RefSeq" id="WP_377582314.1">
    <property type="nucleotide sequence ID" value="NZ_JBHTKA010000008.1"/>
</dbReference>
<sequence>MRPTCLLLFGALCSVPLFAQEQKPEEDLYELSLEQLMNVPINSASKKDETLFDAPLSSYTITRSEIDKAGSASIMEALRLAPGVIVREQTNGVYDIHIRGFDNALRYTPQPFSKSNLTTLVMIDNRPVFNNNLGGTFWESLPIDINDVERIEIVRGPSAPLFGPNAVTGVINIITKRMGTQPVYTNANVQYGSDTRIANGSFGYRTSDKFSFIVSGNYQDRDRFDDTYYSIPQQQFVDPVTLFTNTSANPQASAANRYPNREQALNKWGANGFIAYKPNEDVSLDLSMGLQKDEVQKVFLGVQGGSTQLTYFTTNKSDSRYANLSAQVYGLHIRTSYVDGYDNINVGSNPSQYDYTTFDATAEYGITLGKNNTITPGISYQVVDYTDAPYVNPDQNIYGFLNEDHSINTWAGFIRTDINPSEHWRIMAAVRADKFSTPDKTRLAYELATTYKINKLHLIRAAVTRSNSGSFIGNTYLDVSINTGIPTAPTVKQIGNTDLALLTVEMYELGYRAQLSEGLQLDIDIFRQTMDDLSAIVLSEVQPTQLPPPYPAVVPKTYQFQNIPTTLTQHGITLSLNYVPNEKIQVKPFVTVQKTKTKNLLSEYNAPNFNPTYSDSDHENTPAWYGGFYCNYKASSKFNINLSSYTYAGHNQYDYADRTGTASLGEIDSKFLLNARISYTPVKPLSVFFNGRNVLNSDSREFYGTDKTAGVYMIGATLNL</sequence>
<evidence type="ECO:0000256" key="5">
    <source>
        <dbReference type="ARBA" id="ARBA00022729"/>
    </source>
</evidence>
<evidence type="ECO:0000256" key="3">
    <source>
        <dbReference type="ARBA" id="ARBA00022452"/>
    </source>
</evidence>
<dbReference type="Pfam" id="PF07715">
    <property type="entry name" value="Plug"/>
    <property type="match status" value="1"/>
</dbReference>
<proteinExistence type="inferred from homology"/>
<evidence type="ECO:0000256" key="12">
    <source>
        <dbReference type="SAM" id="SignalP"/>
    </source>
</evidence>
<keyword evidence="4 10" id="KW-0812">Transmembrane</keyword>
<feature type="domain" description="TonB-dependent receptor-like beta-barrel" evidence="13">
    <location>
        <begin position="263"/>
        <end position="694"/>
    </location>
</feature>
<evidence type="ECO:0000256" key="1">
    <source>
        <dbReference type="ARBA" id="ARBA00004571"/>
    </source>
</evidence>
<keyword evidence="7 10" id="KW-0472">Membrane</keyword>
<dbReference type="PANTHER" id="PTHR30069:SF29">
    <property type="entry name" value="HEMOGLOBIN AND HEMOGLOBIN-HAPTOGLOBIN-BINDING PROTEIN 1-RELATED"/>
    <property type="match status" value="1"/>
</dbReference>
<keyword evidence="16" id="KW-1185">Reference proteome</keyword>
<keyword evidence="5 12" id="KW-0732">Signal</keyword>
<dbReference type="PROSITE" id="PS52016">
    <property type="entry name" value="TONB_DEPENDENT_REC_3"/>
    <property type="match status" value="1"/>
</dbReference>
<feature type="signal peptide" evidence="12">
    <location>
        <begin position="1"/>
        <end position="19"/>
    </location>
</feature>
<evidence type="ECO:0000256" key="9">
    <source>
        <dbReference type="ARBA" id="ARBA00023237"/>
    </source>
</evidence>
<dbReference type="InterPro" id="IPR039426">
    <property type="entry name" value="TonB-dep_rcpt-like"/>
</dbReference>
<comment type="subcellular location">
    <subcellularLocation>
        <location evidence="1 10">Cell outer membrane</location>
        <topology evidence="1 10">Multi-pass membrane protein</topology>
    </subcellularLocation>
</comment>
<evidence type="ECO:0000256" key="11">
    <source>
        <dbReference type="RuleBase" id="RU003357"/>
    </source>
</evidence>
<dbReference type="Gene3D" id="2.40.170.20">
    <property type="entry name" value="TonB-dependent receptor, beta-barrel domain"/>
    <property type="match status" value="1"/>
</dbReference>
<organism evidence="15 16">
    <name type="scientific">Ohtaekwangia kribbensis</name>
    <dbReference type="NCBI Taxonomy" id="688913"/>
    <lineage>
        <taxon>Bacteria</taxon>
        <taxon>Pseudomonadati</taxon>
        <taxon>Bacteroidota</taxon>
        <taxon>Cytophagia</taxon>
        <taxon>Cytophagales</taxon>
        <taxon>Fulvivirgaceae</taxon>
        <taxon>Ohtaekwangia</taxon>
    </lineage>
</organism>
<evidence type="ECO:0000259" key="14">
    <source>
        <dbReference type="Pfam" id="PF07715"/>
    </source>
</evidence>
<keyword evidence="2 10" id="KW-0813">Transport</keyword>
<evidence type="ECO:0000256" key="2">
    <source>
        <dbReference type="ARBA" id="ARBA00022448"/>
    </source>
</evidence>
<protein>
    <submittedName>
        <fullName evidence="15">TonB-dependent receptor plug domain-containing protein</fullName>
    </submittedName>
</protein>
<evidence type="ECO:0000256" key="6">
    <source>
        <dbReference type="ARBA" id="ARBA00023077"/>
    </source>
</evidence>
<dbReference type="PANTHER" id="PTHR30069">
    <property type="entry name" value="TONB-DEPENDENT OUTER MEMBRANE RECEPTOR"/>
    <property type="match status" value="1"/>
</dbReference>
<keyword evidence="9 10" id="KW-0998">Cell outer membrane</keyword>
<evidence type="ECO:0000259" key="13">
    <source>
        <dbReference type="Pfam" id="PF00593"/>
    </source>
</evidence>
<accession>A0ABW3K972</accession>
<keyword evidence="3 10" id="KW-1134">Transmembrane beta strand</keyword>
<keyword evidence="6 11" id="KW-0798">TonB box</keyword>
<keyword evidence="8 15" id="KW-0675">Receptor</keyword>